<sequence length="130" mass="14699">MRDDRDDPFDEFFSEIERMMNEMMAENGDVHFEHNRAGSQETSGNVHLDVHESDDDVRVVADIPGVEKDDIDLKCDGRTLHLDATGNTRQYREQISLPTPVEETSAQATYNNGVLEVVFAHDDDSTSIDI</sequence>
<dbReference type="SUPFAM" id="SSF49764">
    <property type="entry name" value="HSP20-like chaperones"/>
    <property type="match status" value="1"/>
</dbReference>
<dbReference type="CDD" id="cd06464">
    <property type="entry name" value="ACD_sHsps-like"/>
    <property type="match status" value="1"/>
</dbReference>
<dbReference type="GeneID" id="76629709"/>
<dbReference type="AlphaFoldDB" id="A0ABD5W3J4"/>
<comment type="similarity">
    <text evidence="1">Belongs to the small heat shock protein (HSP20) family.</text>
</comment>
<evidence type="ECO:0000259" key="2">
    <source>
        <dbReference type="PROSITE" id="PS01031"/>
    </source>
</evidence>
<feature type="domain" description="SHSP" evidence="2">
    <location>
        <begin position="39"/>
        <end position="130"/>
    </location>
</feature>
<dbReference type="Gene3D" id="2.60.40.790">
    <property type="match status" value="1"/>
</dbReference>
<dbReference type="RefSeq" id="WP_267163573.1">
    <property type="nucleotide sequence ID" value="NZ_CP112972.1"/>
</dbReference>
<dbReference type="InterPro" id="IPR040612">
    <property type="entry name" value="ArsA_HSP20-like"/>
</dbReference>
<dbReference type="PROSITE" id="PS01031">
    <property type="entry name" value="SHSP"/>
    <property type="match status" value="1"/>
</dbReference>
<protein>
    <submittedName>
        <fullName evidence="3">Hsp20/alpha crystallin family protein</fullName>
    </submittedName>
</protein>
<proteinExistence type="inferred from homology"/>
<dbReference type="Proteomes" id="UP001596445">
    <property type="component" value="Unassembled WGS sequence"/>
</dbReference>
<dbReference type="InterPro" id="IPR002068">
    <property type="entry name" value="A-crystallin/Hsp20_dom"/>
</dbReference>
<reference evidence="3 4" key="1">
    <citation type="journal article" date="2019" name="Int. J. Syst. Evol. Microbiol.">
        <title>The Global Catalogue of Microorganisms (GCM) 10K type strain sequencing project: providing services to taxonomists for standard genome sequencing and annotation.</title>
        <authorList>
            <consortium name="The Broad Institute Genomics Platform"/>
            <consortium name="The Broad Institute Genome Sequencing Center for Infectious Disease"/>
            <person name="Wu L."/>
            <person name="Ma J."/>
        </authorList>
    </citation>
    <scope>NUCLEOTIDE SEQUENCE [LARGE SCALE GENOMIC DNA]</scope>
    <source>
        <strain evidence="3 4">JCM 30072</strain>
    </source>
</reference>
<dbReference type="InterPro" id="IPR008978">
    <property type="entry name" value="HSP20-like_chaperone"/>
</dbReference>
<accession>A0ABD5W3J4</accession>
<organism evidence="3 4">
    <name type="scientific">Halovenus salina</name>
    <dbReference type="NCBI Taxonomy" id="1510225"/>
    <lineage>
        <taxon>Archaea</taxon>
        <taxon>Methanobacteriati</taxon>
        <taxon>Methanobacteriota</taxon>
        <taxon>Stenosarchaea group</taxon>
        <taxon>Halobacteria</taxon>
        <taxon>Halobacteriales</taxon>
        <taxon>Haloarculaceae</taxon>
        <taxon>Halovenus</taxon>
    </lineage>
</organism>
<dbReference type="Pfam" id="PF17886">
    <property type="entry name" value="ArsA_HSP20"/>
    <property type="match status" value="1"/>
</dbReference>
<evidence type="ECO:0000256" key="1">
    <source>
        <dbReference type="PROSITE-ProRule" id="PRU00285"/>
    </source>
</evidence>
<comment type="caution">
    <text evidence="3">The sequence shown here is derived from an EMBL/GenBank/DDBJ whole genome shotgun (WGS) entry which is preliminary data.</text>
</comment>
<dbReference type="EMBL" id="JBHSZI010000001">
    <property type="protein sequence ID" value="MFC7057788.1"/>
    <property type="molecule type" value="Genomic_DNA"/>
</dbReference>
<gene>
    <name evidence="3" type="ORF">ACFQQG_05910</name>
</gene>
<name>A0ABD5W3J4_9EURY</name>
<evidence type="ECO:0000313" key="4">
    <source>
        <dbReference type="Proteomes" id="UP001596445"/>
    </source>
</evidence>
<evidence type="ECO:0000313" key="3">
    <source>
        <dbReference type="EMBL" id="MFC7057788.1"/>
    </source>
</evidence>
<keyword evidence="4" id="KW-1185">Reference proteome</keyword>